<keyword evidence="7" id="KW-0998">Cell outer membrane</keyword>
<evidence type="ECO:0000256" key="8">
    <source>
        <dbReference type="SAM" id="MobiDB-lite"/>
    </source>
</evidence>
<dbReference type="InterPro" id="IPR003423">
    <property type="entry name" value="OMP_efflux"/>
</dbReference>
<keyword evidence="6" id="KW-0472">Membrane</keyword>
<keyword evidence="4" id="KW-1134">Transmembrane beta strand</keyword>
<gene>
    <name evidence="9" type="ORF">SAMN02745911_1332</name>
</gene>
<keyword evidence="10" id="KW-1185">Reference proteome</keyword>
<evidence type="ECO:0000256" key="3">
    <source>
        <dbReference type="ARBA" id="ARBA00022448"/>
    </source>
</evidence>
<feature type="compositionally biased region" description="Polar residues" evidence="8">
    <location>
        <begin position="67"/>
        <end position="81"/>
    </location>
</feature>
<evidence type="ECO:0000256" key="7">
    <source>
        <dbReference type="ARBA" id="ARBA00023237"/>
    </source>
</evidence>
<comment type="similarity">
    <text evidence="2">Belongs to the outer membrane factor (OMF) (TC 1.B.17) family.</text>
</comment>
<evidence type="ECO:0000256" key="5">
    <source>
        <dbReference type="ARBA" id="ARBA00022692"/>
    </source>
</evidence>
<dbReference type="EMBL" id="FQZC01000002">
    <property type="protein sequence ID" value="SHI98902.1"/>
    <property type="molecule type" value="Genomic_DNA"/>
</dbReference>
<evidence type="ECO:0000313" key="10">
    <source>
        <dbReference type="Proteomes" id="UP000184290"/>
    </source>
</evidence>
<dbReference type="Gene3D" id="1.20.1600.10">
    <property type="entry name" value="Outer membrane efflux proteins (OEP)"/>
    <property type="match status" value="1"/>
</dbReference>
<evidence type="ECO:0000313" key="9">
    <source>
        <dbReference type="EMBL" id="SHI98902.1"/>
    </source>
</evidence>
<evidence type="ECO:0000256" key="6">
    <source>
        <dbReference type="ARBA" id="ARBA00023136"/>
    </source>
</evidence>
<dbReference type="Proteomes" id="UP000184290">
    <property type="component" value="Unassembled WGS sequence"/>
</dbReference>
<comment type="subcellular location">
    <subcellularLocation>
        <location evidence="1">Cell outer membrane</location>
    </subcellularLocation>
</comment>
<comment type="caution">
    <text evidence="9">The sequence shown here is derived from an EMBL/GenBank/DDBJ whole genome shotgun (WGS) entry which is preliminary data.</text>
</comment>
<keyword evidence="5" id="KW-0812">Transmembrane</keyword>
<proteinExistence type="inferred from homology"/>
<protein>
    <submittedName>
        <fullName evidence="9">Outer membrane protein, adhesin transport system</fullName>
    </submittedName>
</protein>
<organism evidence="9 10">
    <name type="scientific">Aureimonas altamirensis DSM 21988</name>
    <dbReference type="NCBI Taxonomy" id="1121026"/>
    <lineage>
        <taxon>Bacteria</taxon>
        <taxon>Pseudomonadati</taxon>
        <taxon>Pseudomonadota</taxon>
        <taxon>Alphaproteobacteria</taxon>
        <taxon>Hyphomicrobiales</taxon>
        <taxon>Aurantimonadaceae</taxon>
        <taxon>Aureimonas</taxon>
    </lineage>
</organism>
<evidence type="ECO:0000256" key="1">
    <source>
        <dbReference type="ARBA" id="ARBA00004442"/>
    </source>
</evidence>
<feature type="region of interest" description="Disordered" evidence="8">
    <location>
        <begin position="56"/>
        <end position="85"/>
    </location>
</feature>
<evidence type="ECO:0000256" key="4">
    <source>
        <dbReference type="ARBA" id="ARBA00022452"/>
    </source>
</evidence>
<reference evidence="9 10" key="1">
    <citation type="submission" date="2016-11" db="EMBL/GenBank/DDBJ databases">
        <authorList>
            <person name="Varghese N."/>
            <person name="Submissions S."/>
        </authorList>
    </citation>
    <scope>NUCLEOTIDE SEQUENCE [LARGE SCALE GENOMIC DNA]</scope>
    <source>
        <strain evidence="9 10">DSM 21988</strain>
    </source>
</reference>
<dbReference type="Pfam" id="PF02321">
    <property type="entry name" value="OEP"/>
    <property type="match status" value="2"/>
</dbReference>
<sequence>MDKLQLGADRENGRFMIPIDRAWQLGVSIIMMVALAGCQTPADPLGFGVVSHDGSKQAPAVPAGARSTATAPRTTGRSPGASSVRGMTLEGAVDRVVAYHPAVDEGIGRVREADERIRSAQAAYYPSIDAGVNSGYQNTGSRGWQPRFEVTVEQLLYDFGKASSSVQSEVAGEKVSEAQLLGIIDMLARDAAGAVIEVQRYRMLTRLSQEQLDGVRTIAALVQDRTDSGASTMSDRVQADARVQSAEATLFQNESEYDRWRAALAAMVGANAAEVDPVDTVPSWFMQSCSVRQPDWTKVPAILEAGARKEVASAQLDGSQAEFYPTISLQATSAYHLYSRDDALQDDNQDLDYFVGVKASSSLYNGGRTSARRRAAAHAKDSADASMRAARLETQRALQEAGSRIGTLNSLSNALAARSDMMATTRDLYREQYLSLGTRTLLDLLNAEQELHEARFQMATTTHDIRRLNLDCLYSSGLMRQRFAVDPSRLRAAARGG</sequence>
<dbReference type="PANTHER" id="PTHR30026">
    <property type="entry name" value="OUTER MEMBRANE PROTEIN TOLC"/>
    <property type="match status" value="1"/>
</dbReference>
<keyword evidence="3" id="KW-0813">Transport</keyword>
<dbReference type="SUPFAM" id="SSF56954">
    <property type="entry name" value="Outer membrane efflux proteins (OEP)"/>
    <property type="match status" value="1"/>
</dbReference>
<accession>A0ABY1ICY9</accession>
<evidence type="ECO:0000256" key="2">
    <source>
        <dbReference type="ARBA" id="ARBA00007613"/>
    </source>
</evidence>
<dbReference type="PANTHER" id="PTHR30026:SF22">
    <property type="entry name" value="OUTER MEMBRANE EFFLUX PROTEIN"/>
    <property type="match status" value="1"/>
</dbReference>
<name>A0ABY1ICY9_9HYPH</name>
<dbReference type="InterPro" id="IPR051906">
    <property type="entry name" value="TolC-like"/>
</dbReference>